<dbReference type="InterPro" id="IPR050109">
    <property type="entry name" value="HTH-type_TetR-like_transc_reg"/>
</dbReference>
<organism evidence="4 5">
    <name type="scientific">Kroppenstedtia pulmonis</name>
    <dbReference type="NCBI Taxonomy" id="1380685"/>
    <lineage>
        <taxon>Bacteria</taxon>
        <taxon>Bacillati</taxon>
        <taxon>Bacillota</taxon>
        <taxon>Bacilli</taxon>
        <taxon>Bacillales</taxon>
        <taxon>Thermoactinomycetaceae</taxon>
        <taxon>Kroppenstedtia</taxon>
    </lineage>
</organism>
<dbReference type="InterPro" id="IPR036271">
    <property type="entry name" value="Tet_transcr_reg_TetR-rel_C_sf"/>
</dbReference>
<dbReference type="InterPro" id="IPR001647">
    <property type="entry name" value="HTH_TetR"/>
</dbReference>
<dbReference type="Pfam" id="PF00440">
    <property type="entry name" value="TetR_N"/>
    <property type="match status" value="1"/>
</dbReference>
<evidence type="ECO:0000256" key="1">
    <source>
        <dbReference type="ARBA" id="ARBA00023125"/>
    </source>
</evidence>
<reference evidence="4 5" key="1">
    <citation type="submission" date="2020-01" db="EMBL/GenBank/DDBJ databases">
        <authorList>
            <person name="Gulvik C.A."/>
            <person name="Batra D.G."/>
        </authorList>
    </citation>
    <scope>NUCLEOTIDE SEQUENCE [LARGE SCALE GENOMIC DNA]</scope>
    <source>
        <strain evidence="4 5">W9323</strain>
    </source>
</reference>
<dbReference type="PROSITE" id="PS50977">
    <property type="entry name" value="HTH_TETR_2"/>
    <property type="match status" value="1"/>
</dbReference>
<keyword evidence="1 2" id="KW-0238">DNA-binding</keyword>
<evidence type="ECO:0000313" key="5">
    <source>
        <dbReference type="Proteomes" id="UP000503088"/>
    </source>
</evidence>
<dbReference type="PANTHER" id="PTHR30328">
    <property type="entry name" value="TRANSCRIPTIONAL REPRESSOR"/>
    <property type="match status" value="1"/>
</dbReference>
<proteinExistence type="predicted"/>
<gene>
    <name evidence="4" type="ORF">GXN76_14570</name>
</gene>
<keyword evidence="5" id="KW-1185">Reference proteome</keyword>
<dbReference type="SUPFAM" id="SSF46689">
    <property type="entry name" value="Homeodomain-like"/>
    <property type="match status" value="1"/>
</dbReference>
<dbReference type="KEGG" id="kpul:GXN76_14570"/>
<protein>
    <submittedName>
        <fullName evidence="4">TetR/AcrR family transcriptional regulator</fullName>
    </submittedName>
</protein>
<dbReference type="GO" id="GO:0003677">
    <property type="term" value="F:DNA binding"/>
    <property type="evidence" value="ECO:0007669"/>
    <property type="project" value="UniProtKB-UniRule"/>
</dbReference>
<feature type="domain" description="HTH tetR-type" evidence="3">
    <location>
        <begin position="5"/>
        <end position="65"/>
    </location>
</feature>
<sequence length="189" mass="21643">MARRKVDEGELLVAAEELLLERGYSGFHFGVLSEKLGVGRSTIYEYYSSKEQLIIAYMDQVMRQIMEECEEWSSSAPLERLQGYLTVFMRYSQIHRIIQLLPKIDRSVSLEVENSIKKLSDDHEKVYTWIVDTIDEAKADGGIRHDLPTPLIAAMIFSSIQLTDVMKGRGFVSGEMVFSFLYEGFQPLS</sequence>
<dbReference type="PANTHER" id="PTHR30328:SF54">
    <property type="entry name" value="HTH-TYPE TRANSCRIPTIONAL REPRESSOR SCO4008"/>
    <property type="match status" value="1"/>
</dbReference>
<name>A0A7D4B3P4_9BACL</name>
<dbReference type="PRINTS" id="PR00455">
    <property type="entry name" value="HTHTETR"/>
</dbReference>
<dbReference type="Proteomes" id="UP000503088">
    <property type="component" value="Chromosome"/>
</dbReference>
<evidence type="ECO:0000313" key="4">
    <source>
        <dbReference type="EMBL" id="QKG85546.1"/>
    </source>
</evidence>
<dbReference type="AlphaFoldDB" id="A0A7D4B3P4"/>
<feature type="DNA-binding region" description="H-T-H motif" evidence="2">
    <location>
        <begin position="28"/>
        <end position="47"/>
    </location>
</feature>
<accession>A0A7D4B3P4</accession>
<dbReference type="GO" id="GO:0006355">
    <property type="term" value="P:regulation of DNA-templated transcription"/>
    <property type="evidence" value="ECO:0007669"/>
    <property type="project" value="UniProtKB-ARBA"/>
</dbReference>
<evidence type="ECO:0000259" key="3">
    <source>
        <dbReference type="PROSITE" id="PS50977"/>
    </source>
</evidence>
<dbReference type="Gene3D" id="1.10.357.10">
    <property type="entry name" value="Tetracycline Repressor, domain 2"/>
    <property type="match status" value="1"/>
</dbReference>
<dbReference type="SUPFAM" id="SSF48498">
    <property type="entry name" value="Tetracyclin repressor-like, C-terminal domain"/>
    <property type="match status" value="1"/>
</dbReference>
<dbReference type="InterPro" id="IPR009057">
    <property type="entry name" value="Homeodomain-like_sf"/>
</dbReference>
<dbReference type="EMBL" id="CP048104">
    <property type="protein sequence ID" value="QKG85546.1"/>
    <property type="molecule type" value="Genomic_DNA"/>
</dbReference>
<evidence type="ECO:0000256" key="2">
    <source>
        <dbReference type="PROSITE-ProRule" id="PRU00335"/>
    </source>
</evidence>
<dbReference type="RefSeq" id="WP_173224296.1">
    <property type="nucleotide sequence ID" value="NZ_CP048104.1"/>
</dbReference>